<reference evidence="7 8" key="1">
    <citation type="submission" date="2019-05" db="EMBL/GenBank/DDBJ databases">
        <title>Pasteurellaceae isolates from reptiles.</title>
        <authorList>
            <person name="Bojesen A.M."/>
            <person name="Lund E."/>
        </authorList>
    </citation>
    <scope>NUCLEOTIDE SEQUENCE [LARGE SCALE GENOMIC DNA]</scope>
    <source>
        <strain evidence="7 8">ELNT2x</strain>
    </source>
</reference>
<comment type="similarity">
    <text evidence="2">Belongs to the bacterial solute-binding protein 5 family.</text>
</comment>
<dbReference type="CDD" id="cd08504">
    <property type="entry name" value="PBP2_OppA"/>
    <property type="match status" value="1"/>
</dbReference>
<feature type="chain" id="PRO_5047232761" evidence="5">
    <location>
        <begin position="31"/>
        <end position="545"/>
    </location>
</feature>
<accession>A0ABY2XWL3</accession>
<evidence type="ECO:0000313" key="8">
    <source>
        <dbReference type="Proteomes" id="UP000305526"/>
    </source>
</evidence>
<evidence type="ECO:0000256" key="1">
    <source>
        <dbReference type="ARBA" id="ARBA00004196"/>
    </source>
</evidence>
<dbReference type="InterPro" id="IPR000914">
    <property type="entry name" value="SBP_5_dom"/>
</dbReference>
<keyword evidence="3" id="KW-0813">Transport</keyword>
<organism evidence="7 8">
    <name type="scientific">Testudinibacter aquarius</name>
    <dbReference type="NCBI Taxonomy" id="1524974"/>
    <lineage>
        <taxon>Bacteria</taxon>
        <taxon>Pseudomonadati</taxon>
        <taxon>Pseudomonadota</taxon>
        <taxon>Gammaproteobacteria</taxon>
        <taxon>Pasteurellales</taxon>
        <taxon>Pasteurellaceae</taxon>
        <taxon>Testudinibacter</taxon>
    </lineage>
</organism>
<evidence type="ECO:0000259" key="6">
    <source>
        <dbReference type="Pfam" id="PF00496"/>
    </source>
</evidence>
<evidence type="ECO:0000256" key="4">
    <source>
        <dbReference type="ARBA" id="ARBA00022729"/>
    </source>
</evidence>
<feature type="signal peptide" evidence="5">
    <location>
        <begin position="1"/>
        <end position="30"/>
    </location>
</feature>
<dbReference type="PANTHER" id="PTHR30290:SF10">
    <property type="entry name" value="PERIPLASMIC OLIGOPEPTIDE-BINDING PROTEIN-RELATED"/>
    <property type="match status" value="1"/>
</dbReference>
<protein>
    <submittedName>
        <fullName evidence="7">Peptide ABC transporter substrate-binding protein</fullName>
    </submittedName>
</protein>
<evidence type="ECO:0000256" key="2">
    <source>
        <dbReference type="ARBA" id="ARBA00005695"/>
    </source>
</evidence>
<evidence type="ECO:0000256" key="5">
    <source>
        <dbReference type="SAM" id="SignalP"/>
    </source>
</evidence>
<evidence type="ECO:0000313" key="7">
    <source>
        <dbReference type="EMBL" id="TNG93013.1"/>
    </source>
</evidence>
<evidence type="ECO:0000256" key="3">
    <source>
        <dbReference type="ARBA" id="ARBA00022448"/>
    </source>
</evidence>
<keyword evidence="8" id="KW-1185">Reference proteome</keyword>
<feature type="domain" description="Solute-binding protein family 5" evidence="6">
    <location>
        <begin position="98"/>
        <end position="450"/>
    </location>
</feature>
<dbReference type="Gene3D" id="3.90.76.10">
    <property type="entry name" value="Dipeptide-binding Protein, Domain 1"/>
    <property type="match status" value="1"/>
</dbReference>
<dbReference type="Gene3D" id="3.10.105.10">
    <property type="entry name" value="Dipeptide-binding Protein, Domain 3"/>
    <property type="match status" value="1"/>
</dbReference>
<proteinExistence type="inferred from homology"/>
<sequence length="545" mass="62156">MMNRFKRRLYCCCKPLLILFGSLSMLISLFGCDWQSPAPETKQPQSTLELPDQSRYLLKRGLYVSGFTLQPQQLSDDSQLPLIQDLYEGLVRIDQDGKVQGGAAQSWQQQQYKIWTFQLRPGLRWSNGEPLTAQDFVQSWYALAVQAPDNPLSEYLRFMAIENAEKVLSKEYGVEMLGIKALDAETLQITLSQPMPYLPQMLSHVALLPQYQGESNGTLVSNGAYNLLYRHTTDLLLEKNPFYWDADNVSFRNVSYHALDSSDNPAHYDLVRQIAGDVQPAPPQMQQLALPTLCSYYYEFNFSHPRLAQSAVRKALTAMISLPEINSDIANIGRINTKFLPRDMQSQQAEQSWAPTVTEQLLVQAGVDGGQPLRLRLTYEQQGIHPQLAQRLIQMLSQSDLIQIQAQAVTRQQLLQQRMQGDFDLIASGWCADYPDPSAFFSIFHSRSANNKVAYHNPQLDELLQKSVESAVTEAERVQIYQQIEQVINQEQLVLPLFQYYNYYLIKSDLAGYASPAATSSLYSRDLYRKIRLTQSEQHPEQTEQ</sequence>
<dbReference type="Gene3D" id="3.40.190.10">
    <property type="entry name" value="Periplasmic binding protein-like II"/>
    <property type="match status" value="1"/>
</dbReference>
<comment type="caution">
    <text evidence="7">The sequence shown here is derived from an EMBL/GenBank/DDBJ whole genome shotgun (WGS) entry which is preliminary data.</text>
</comment>
<dbReference type="Pfam" id="PF00496">
    <property type="entry name" value="SBP_bac_5"/>
    <property type="match status" value="1"/>
</dbReference>
<dbReference type="PIRSF" id="PIRSF002741">
    <property type="entry name" value="MppA"/>
    <property type="match status" value="1"/>
</dbReference>
<dbReference type="PANTHER" id="PTHR30290">
    <property type="entry name" value="PERIPLASMIC BINDING COMPONENT OF ABC TRANSPORTER"/>
    <property type="match status" value="1"/>
</dbReference>
<keyword evidence="4 5" id="KW-0732">Signal</keyword>
<name>A0ABY2XWL3_9PAST</name>
<comment type="subcellular location">
    <subcellularLocation>
        <location evidence="1">Cell envelope</location>
    </subcellularLocation>
</comment>
<dbReference type="EMBL" id="VDGV01000015">
    <property type="protein sequence ID" value="TNG93013.1"/>
    <property type="molecule type" value="Genomic_DNA"/>
</dbReference>
<dbReference type="InterPro" id="IPR039424">
    <property type="entry name" value="SBP_5"/>
</dbReference>
<dbReference type="PROSITE" id="PS51257">
    <property type="entry name" value="PROKAR_LIPOPROTEIN"/>
    <property type="match status" value="1"/>
</dbReference>
<gene>
    <name evidence="7" type="ORF">FHQ21_02730</name>
</gene>
<dbReference type="InterPro" id="IPR030678">
    <property type="entry name" value="Peptide/Ni-bd"/>
</dbReference>
<dbReference type="SUPFAM" id="SSF53850">
    <property type="entry name" value="Periplasmic binding protein-like II"/>
    <property type="match status" value="1"/>
</dbReference>
<dbReference type="Proteomes" id="UP000305526">
    <property type="component" value="Unassembled WGS sequence"/>
</dbReference>